<dbReference type="EMBL" id="ATDP01000055">
    <property type="protein sequence ID" value="EQB18318.1"/>
    <property type="molecule type" value="Genomic_DNA"/>
</dbReference>
<name>T0I1X3_9SPHN</name>
<comment type="caution">
    <text evidence="1">The sequence shown here is derived from an EMBL/GenBank/DDBJ whole genome shotgun (WGS) entry which is preliminary data.</text>
</comment>
<evidence type="ECO:0000313" key="1">
    <source>
        <dbReference type="EMBL" id="EQB18318.1"/>
    </source>
</evidence>
<protein>
    <submittedName>
        <fullName evidence="1">Uncharacterized protein</fullName>
    </submittedName>
</protein>
<sequence>MTLAALTASAQAAGSAPLDEAVALIRPLLLDIGWFGAWLTDQIAQMRVDPLHLPPVRASSNGAVRHLVFVRTERFWVTATIIDLSAPPSDRLHFSGRHALCRPLNKALRGELFQLEGVRPAHIRPIECRPGKMLELDERHQALRLTPGTSALMMLRAQIAPRGPVLARTIDLVSGGMSAQAQVDEAHARTLMLLSLLRMQRRRDAAPMFAAALDAPLPAQRWAVMREYLALDTAQALEPLTVMARADADGKVQSLARQTLAQLEQPQCRA</sequence>
<gene>
    <name evidence="1" type="ORF">RLDS_02615</name>
</gene>
<dbReference type="OrthoDB" id="7447021at2"/>
<keyword evidence="2" id="KW-1185">Reference proteome</keyword>
<proteinExistence type="predicted"/>
<organism evidence="1 2">
    <name type="scientific">Sphingobium lactosutens DS20</name>
    <dbReference type="NCBI Taxonomy" id="1331060"/>
    <lineage>
        <taxon>Bacteria</taxon>
        <taxon>Pseudomonadati</taxon>
        <taxon>Pseudomonadota</taxon>
        <taxon>Alphaproteobacteria</taxon>
        <taxon>Sphingomonadales</taxon>
        <taxon>Sphingomonadaceae</taxon>
        <taxon>Sphingobium</taxon>
    </lineage>
</organism>
<dbReference type="eggNOG" id="COG1413">
    <property type="taxonomic scope" value="Bacteria"/>
</dbReference>
<dbReference type="RefSeq" id="WP_021224494.1">
    <property type="nucleotide sequence ID" value="NZ_ATDP01000055.1"/>
</dbReference>
<accession>T0I1X3</accession>
<evidence type="ECO:0000313" key="2">
    <source>
        <dbReference type="Proteomes" id="UP000015531"/>
    </source>
</evidence>
<dbReference type="PATRIC" id="fig|1331060.3.peg.478"/>
<reference evidence="1 2" key="1">
    <citation type="journal article" date="2013" name="Genome Announc.">
        <title>Draft Genome Sequence of Sphingobium lactosutens Strain DS20T, Isolated from a Hexachlorocyclohexane Dumpsite.</title>
        <authorList>
            <person name="Kumar R."/>
            <person name="Dwivedi V."/>
            <person name="Negi V."/>
            <person name="Khurana J.P."/>
            <person name="Lal R."/>
        </authorList>
    </citation>
    <scope>NUCLEOTIDE SEQUENCE [LARGE SCALE GENOMIC DNA]</scope>
    <source>
        <strain evidence="1 2">DS20</strain>
    </source>
</reference>
<dbReference type="Proteomes" id="UP000015531">
    <property type="component" value="Unassembled WGS sequence"/>
</dbReference>
<dbReference type="AlphaFoldDB" id="T0I1X3"/>